<dbReference type="EMBL" id="PNQX01000001">
    <property type="protein sequence ID" value="PMQ21611.1"/>
    <property type="molecule type" value="Genomic_DNA"/>
</dbReference>
<dbReference type="RefSeq" id="WP_102598092.1">
    <property type="nucleotide sequence ID" value="NZ_JBQDJG010000011.1"/>
</dbReference>
<feature type="region of interest" description="Disordered" evidence="1">
    <location>
        <begin position="121"/>
        <end position="141"/>
    </location>
</feature>
<evidence type="ECO:0000313" key="4">
    <source>
        <dbReference type="Proteomes" id="UP000235739"/>
    </source>
</evidence>
<organism evidence="3 4">
    <name type="scientific">Glutamicibacter arilaitensis</name>
    <dbReference type="NCBI Taxonomy" id="256701"/>
    <lineage>
        <taxon>Bacteria</taxon>
        <taxon>Bacillati</taxon>
        <taxon>Actinomycetota</taxon>
        <taxon>Actinomycetes</taxon>
        <taxon>Micrococcales</taxon>
        <taxon>Micrococcaceae</taxon>
        <taxon>Glutamicibacter</taxon>
    </lineage>
</organism>
<name>A0A2N7S640_9MICC</name>
<keyword evidence="2" id="KW-0472">Membrane</keyword>
<reference evidence="3 4" key="1">
    <citation type="journal article" date="2017" name="Elife">
        <title>Extensive horizontal gene transfer in cheese-associated bacteria.</title>
        <authorList>
            <person name="Bonham K.S."/>
            <person name="Wolfe B.E."/>
            <person name="Dutton R.J."/>
        </authorList>
    </citation>
    <scope>NUCLEOTIDE SEQUENCE [LARGE SCALE GENOMIC DNA]</scope>
    <source>
        <strain evidence="3 4">JB182</strain>
    </source>
</reference>
<evidence type="ECO:0008006" key="5">
    <source>
        <dbReference type="Google" id="ProtNLM"/>
    </source>
</evidence>
<dbReference type="Proteomes" id="UP000235739">
    <property type="component" value="Unassembled WGS sequence"/>
</dbReference>
<evidence type="ECO:0000256" key="2">
    <source>
        <dbReference type="SAM" id="Phobius"/>
    </source>
</evidence>
<accession>A0A2N7S640</accession>
<feature type="compositionally biased region" description="Basic and acidic residues" evidence="1">
    <location>
        <begin position="129"/>
        <end position="141"/>
    </location>
</feature>
<evidence type="ECO:0000256" key="1">
    <source>
        <dbReference type="SAM" id="MobiDB-lite"/>
    </source>
</evidence>
<keyword evidence="2" id="KW-1133">Transmembrane helix</keyword>
<comment type="caution">
    <text evidence="3">The sequence shown here is derived from an EMBL/GenBank/DDBJ whole genome shotgun (WGS) entry which is preliminary data.</text>
</comment>
<keyword evidence="2" id="KW-0812">Transmembrane</keyword>
<dbReference type="AlphaFoldDB" id="A0A2N7S640"/>
<gene>
    <name evidence="3" type="ORF">CIK84_08805</name>
</gene>
<feature type="transmembrane region" description="Helical" evidence="2">
    <location>
        <begin position="6"/>
        <end position="24"/>
    </location>
</feature>
<proteinExistence type="predicted"/>
<sequence length="141" mass="15623">MDPLVITAAGVVVVLAGLAGWLLAKAWPALRKFAWFVDDMTGEPARPGVPARPGISERLAALEKSNKELTTHMQSVRHHVQNDHETNLRDDVDGIRDRLEEHVEASAPQLEMLATLYKEWGQGAGKKSRPLDPKTPNEEEK</sequence>
<evidence type="ECO:0000313" key="3">
    <source>
        <dbReference type="EMBL" id="PMQ21611.1"/>
    </source>
</evidence>
<protein>
    <recommendedName>
        <fullName evidence="5">DUF2746 domain-containing protein</fullName>
    </recommendedName>
</protein>